<dbReference type="GO" id="GO:0005886">
    <property type="term" value="C:plasma membrane"/>
    <property type="evidence" value="ECO:0007669"/>
    <property type="project" value="UniProtKB-SubCell"/>
</dbReference>
<dbReference type="AlphaFoldDB" id="A0A3S3RBK9"/>
<accession>A0A3S3RBK9</accession>
<organism evidence="7 8">
    <name type="scientific">Candidatus Electrothrix marina</name>
    <dbReference type="NCBI Taxonomy" id="1859130"/>
    <lineage>
        <taxon>Bacteria</taxon>
        <taxon>Pseudomonadati</taxon>
        <taxon>Thermodesulfobacteriota</taxon>
        <taxon>Desulfobulbia</taxon>
        <taxon>Desulfobulbales</taxon>
        <taxon>Desulfobulbaceae</taxon>
        <taxon>Candidatus Electrothrix</taxon>
    </lineage>
</organism>
<feature type="transmembrane region" description="Helical" evidence="6">
    <location>
        <begin position="374"/>
        <end position="401"/>
    </location>
</feature>
<feature type="transmembrane region" description="Helical" evidence="6">
    <location>
        <begin position="134"/>
        <end position="152"/>
    </location>
</feature>
<dbReference type="InterPro" id="IPR043428">
    <property type="entry name" value="LivM-like"/>
</dbReference>
<dbReference type="PANTHER" id="PTHR30482">
    <property type="entry name" value="HIGH-AFFINITY BRANCHED-CHAIN AMINO ACID TRANSPORT SYSTEM PERMEASE"/>
    <property type="match status" value="1"/>
</dbReference>
<comment type="caution">
    <text evidence="7">The sequence shown here is derived from an EMBL/GenBank/DDBJ whole genome shotgun (WGS) entry which is preliminary data.</text>
</comment>
<evidence type="ECO:0000256" key="2">
    <source>
        <dbReference type="ARBA" id="ARBA00022475"/>
    </source>
</evidence>
<evidence type="ECO:0000256" key="5">
    <source>
        <dbReference type="ARBA" id="ARBA00023136"/>
    </source>
</evidence>
<reference evidence="7 8" key="1">
    <citation type="submission" date="2017-01" db="EMBL/GenBank/DDBJ databases">
        <title>The cable genome- insights into the physiology and evolution of filamentous bacteria capable of sulfide oxidation via long distance electron transfer.</title>
        <authorList>
            <person name="Schreiber L."/>
            <person name="Bjerg J.T."/>
            <person name="Boggild A."/>
            <person name="Van De Vossenberg J."/>
            <person name="Meysman F."/>
            <person name="Nielsen L.P."/>
            <person name="Schramm A."/>
            <person name="Kjeldsen K.U."/>
        </authorList>
    </citation>
    <scope>NUCLEOTIDE SEQUENCE [LARGE SCALE GENOMIC DNA]</scope>
    <source>
        <strain evidence="7">A2</strain>
    </source>
</reference>
<feature type="transmembrane region" description="Helical" evidence="6">
    <location>
        <begin position="208"/>
        <end position="230"/>
    </location>
</feature>
<proteinExistence type="predicted"/>
<evidence type="ECO:0000256" key="6">
    <source>
        <dbReference type="SAM" id="Phobius"/>
    </source>
</evidence>
<feature type="transmembrane region" description="Helical" evidence="6">
    <location>
        <begin position="289"/>
        <end position="308"/>
    </location>
</feature>
<evidence type="ECO:0000256" key="4">
    <source>
        <dbReference type="ARBA" id="ARBA00022989"/>
    </source>
</evidence>
<evidence type="ECO:0000256" key="3">
    <source>
        <dbReference type="ARBA" id="ARBA00022692"/>
    </source>
</evidence>
<evidence type="ECO:0000313" key="7">
    <source>
        <dbReference type="EMBL" id="RWX48874.1"/>
    </source>
</evidence>
<keyword evidence="2" id="KW-1003">Cell membrane</keyword>
<dbReference type="NCBIfam" id="NF008450">
    <property type="entry name" value="PRK11301.1"/>
    <property type="match status" value="1"/>
</dbReference>
<protein>
    <submittedName>
        <fullName evidence="7">Branched-chain amino acid transport system permease protein</fullName>
    </submittedName>
</protein>
<dbReference type="Proteomes" id="UP000286862">
    <property type="component" value="Unassembled WGS sequence"/>
</dbReference>
<keyword evidence="3 6" id="KW-0812">Transmembrane</keyword>
<dbReference type="InterPro" id="IPR001851">
    <property type="entry name" value="ABC_transp_permease"/>
</dbReference>
<evidence type="ECO:0000313" key="8">
    <source>
        <dbReference type="Proteomes" id="UP000286862"/>
    </source>
</evidence>
<dbReference type="PANTHER" id="PTHR30482:SF20">
    <property type="entry name" value="HIGH-AFFINITY BRANCHED-CHAIN AMINO ACID TRANSPORT SYSTEM PERMEASE PROTEIN LIVM"/>
    <property type="match status" value="1"/>
</dbReference>
<keyword evidence="4 6" id="KW-1133">Transmembrane helix</keyword>
<sequence>MAERFSYDVPRQESKILRQDPCGTAVHPARVLKITLNMNNTLAFQHLKKAFLVALWFCFLTFPIMVIKVNPYEETVVWRWQNMLYVALASFFLYLLSRAFLGWKTVQEEKKKLRITPDRVKKNWQHILLNEPKIFVPVLGVLLVIFSAFPLYLSTYQINIMITALMYVVLGLGLNIVVGVAGLLDLGYVAFYAVGAYTYALLNLHFGIGFWTALPIGGLLAACFGILLGFPVLRLRGDYLAIVTLGFGEIIRLVLENWTEFSQGPSGISNVPRPGLFGMEMTLDQSINYLYYLMIALVIFTVFMVNRLQNSRIGRAWFALREDEIACQAMGIDKTKTKLTAFALGAFWAGMVGVIFAAKTTFVNPSSFTFLESAIILCIVVLGGMGSILGVIIAALVLMLLPEYLRAFADYRMLVFGATLVIMMVFRPKGLISTVRRTYRRENA</sequence>
<feature type="transmembrane region" description="Helical" evidence="6">
    <location>
        <begin position="83"/>
        <end position="103"/>
    </location>
</feature>
<name>A0A3S3RBK9_9BACT</name>
<comment type="subcellular location">
    <subcellularLocation>
        <location evidence="1">Cell membrane</location>
        <topology evidence="1">Multi-pass membrane protein</topology>
    </subcellularLocation>
</comment>
<feature type="transmembrane region" description="Helical" evidence="6">
    <location>
        <begin position="50"/>
        <end position="71"/>
    </location>
</feature>
<dbReference type="Pfam" id="PF02653">
    <property type="entry name" value="BPD_transp_2"/>
    <property type="match status" value="1"/>
</dbReference>
<dbReference type="GO" id="GO:0015658">
    <property type="term" value="F:branched-chain amino acid transmembrane transporter activity"/>
    <property type="evidence" value="ECO:0007669"/>
    <property type="project" value="InterPro"/>
</dbReference>
<dbReference type="EMBL" id="MTKQ01000048">
    <property type="protein sequence ID" value="RWX48874.1"/>
    <property type="molecule type" value="Genomic_DNA"/>
</dbReference>
<keyword evidence="5 6" id="KW-0472">Membrane</keyword>
<gene>
    <name evidence="7" type="ORF">VT99_10483</name>
</gene>
<feature type="transmembrane region" description="Helical" evidence="6">
    <location>
        <begin position="339"/>
        <end position="362"/>
    </location>
</feature>
<dbReference type="CDD" id="cd06581">
    <property type="entry name" value="TM_PBP1_LivM_like"/>
    <property type="match status" value="1"/>
</dbReference>
<evidence type="ECO:0000256" key="1">
    <source>
        <dbReference type="ARBA" id="ARBA00004651"/>
    </source>
</evidence>
<feature type="transmembrane region" description="Helical" evidence="6">
    <location>
        <begin position="413"/>
        <end position="432"/>
    </location>
</feature>